<feature type="compositionally biased region" description="Polar residues" evidence="1">
    <location>
        <begin position="45"/>
        <end position="55"/>
    </location>
</feature>
<dbReference type="Proteomes" id="UP000078561">
    <property type="component" value="Unassembled WGS sequence"/>
</dbReference>
<feature type="compositionally biased region" description="Low complexity" evidence="1">
    <location>
        <begin position="1"/>
        <end position="42"/>
    </location>
</feature>
<feature type="region of interest" description="Disordered" evidence="1">
    <location>
        <begin position="137"/>
        <end position="227"/>
    </location>
</feature>
<feature type="region of interest" description="Disordered" evidence="1">
    <location>
        <begin position="1"/>
        <end position="121"/>
    </location>
</feature>
<feature type="compositionally biased region" description="Polar residues" evidence="1">
    <location>
        <begin position="147"/>
        <end position="165"/>
    </location>
</feature>
<organism evidence="2">
    <name type="scientific">Absidia glauca</name>
    <name type="common">Pin mould</name>
    <dbReference type="NCBI Taxonomy" id="4829"/>
    <lineage>
        <taxon>Eukaryota</taxon>
        <taxon>Fungi</taxon>
        <taxon>Fungi incertae sedis</taxon>
        <taxon>Mucoromycota</taxon>
        <taxon>Mucoromycotina</taxon>
        <taxon>Mucoromycetes</taxon>
        <taxon>Mucorales</taxon>
        <taxon>Cunninghamellaceae</taxon>
        <taxon>Absidia</taxon>
    </lineage>
</organism>
<proteinExistence type="predicted"/>
<feature type="compositionally biased region" description="Polar residues" evidence="1">
    <location>
        <begin position="108"/>
        <end position="117"/>
    </location>
</feature>
<evidence type="ECO:0000313" key="3">
    <source>
        <dbReference type="Proteomes" id="UP000078561"/>
    </source>
</evidence>
<dbReference type="STRING" id="4829.A0A168LI35"/>
<gene>
    <name evidence="2" type="primary">ABSGL_02264.1 scaffold 2896</name>
</gene>
<feature type="compositionally biased region" description="Polar residues" evidence="1">
    <location>
        <begin position="196"/>
        <end position="205"/>
    </location>
</feature>
<reference evidence="2" key="1">
    <citation type="submission" date="2016-04" db="EMBL/GenBank/DDBJ databases">
        <authorList>
            <person name="Evans L.H."/>
            <person name="Alamgir A."/>
            <person name="Owens N."/>
            <person name="Weber N.D."/>
            <person name="Virtaneva K."/>
            <person name="Barbian K."/>
            <person name="Babar A."/>
            <person name="Rosenke K."/>
        </authorList>
    </citation>
    <scope>NUCLEOTIDE SEQUENCE [LARGE SCALE GENOMIC DNA]</scope>
    <source>
        <strain evidence="2">CBS 101.48</strain>
    </source>
</reference>
<keyword evidence="3" id="KW-1185">Reference proteome</keyword>
<protein>
    <submittedName>
        <fullName evidence="2">Uncharacterized protein</fullName>
    </submittedName>
</protein>
<sequence>MPLSSSSSSSVVSADRSYASVAALPPRGSPNSSSPKSSAPESSGRRSNVSVSPLSKTRHHRDNSSDEEVRPRRKHPRRVLSSSDDDDNKIFPSTLYSKSVAPDVANEVNGSQSSTTLPIDRSPVLYIQLQRDVSPDPLELGFGVNPELSSSPGPSSQLDPSSPVTSRLCDNFFGSDSPSPPVPNLDTPFGGVDVADSSTETSLNYQDDRYQSDMDSSILTDEDDSDDNLSVNEDGISLGLFNDLLSEITDPVAYVKAALSGDFGGDRGKVTVSLSAAHPTVSLHQDVDSIGIYSDTIPVNQGKVVISITAVHVQRIKTKSHVGIRLPGEDHHTDVAGIPNYCFGKFGDLSRYNVSICFPSYTSSCGRKILSGVDVGYFIDYVILPTLHEVYKSQGLAPRDSILPFSQEQEWLSHRAGNGSMWGSFTIVPRNIWPLLLDGMRRRVHGLQDKYNMLFKDFFFFIYAHGVKESIDIFQAQENMTLMAKLEAVFSDVDWSLIDDSQVFVDLGFEFHVPHSVGLWMFARPLDRLPKISHARLLKKFVGPNLAQAQYQRYNFGGIKNVGGCRYLAPDIFEGVGQFKIHKLIAYHTMKEHFIKKGKNRIGDRAGINQVLSPSDVWENSRRYIGIIKTFSKTARLMGSTSFGARIEVRQRVCSANIYHRDLVNVARSLMNDTFLKFVPTRELLQLWVSRWTVARMVSENLRRQVQSRYSTDRFAAAFWAAHIINSLVQPISMAWYPVIIKRMIADVTSGPSDILFFPGAIESTSDGQFFSALEIDDQVLGKLYGKRGLQMLRETAPAYSLPQTVLFPTIPSITLQENVTTEHVNSSILVPSMPLPSINSSLELPEEIRLILSAVIDSGLTTTSATIFLTSWATEAWGLMNRSLKTRYLQDSYDRDLGVELFYSEDVLAMVLKPDSYTVQRSTGRLSKKMMRFVFYSIQEVQDAEDWQVLLRDDLRSPKKMWSGRAYLVLVATMLEAGRLDEMKYFEHLLIQQIDATIYILPVLEYGRIWRSSENKLMFIN</sequence>
<dbReference type="AlphaFoldDB" id="A0A168LI35"/>
<name>A0A168LI35_ABSGL</name>
<evidence type="ECO:0000256" key="1">
    <source>
        <dbReference type="SAM" id="MobiDB-lite"/>
    </source>
</evidence>
<accession>A0A168LI35</accession>
<dbReference type="EMBL" id="LT551300">
    <property type="protein sequence ID" value="SAL96836.1"/>
    <property type="molecule type" value="Genomic_DNA"/>
</dbReference>
<dbReference type="InParanoid" id="A0A168LI35"/>
<evidence type="ECO:0000313" key="2">
    <source>
        <dbReference type="EMBL" id="SAL96836.1"/>
    </source>
</evidence>